<evidence type="ECO:0000256" key="1">
    <source>
        <dbReference type="ARBA" id="ARBA00037961"/>
    </source>
</evidence>
<dbReference type="Gene3D" id="3.40.225.10">
    <property type="entry name" value="Class II aldolase/adducin N-terminal domain"/>
    <property type="match status" value="1"/>
</dbReference>
<evidence type="ECO:0000259" key="2">
    <source>
        <dbReference type="SMART" id="SM01007"/>
    </source>
</evidence>
<dbReference type="PANTHER" id="PTHR10672:SF3">
    <property type="entry name" value="PROTEIN HU-LI TAI SHAO"/>
    <property type="match status" value="1"/>
</dbReference>
<proteinExistence type="inferred from homology"/>
<dbReference type="Proteomes" id="UP000219331">
    <property type="component" value="Unassembled WGS sequence"/>
</dbReference>
<dbReference type="Pfam" id="PF00596">
    <property type="entry name" value="Aldolase_II"/>
    <property type="match status" value="1"/>
</dbReference>
<dbReference type="SMART" id="SM01007">
    <property type="entry name" value="Aldolase_II"/>
    <property type="match status" value="1"/>
</dbReference>
<keyword evidence="4" id="KW-1185">Reference proteome</keyword>
<dbReference type="NCBIfam" id="NF005451">
    <property type="entry name" value="PRK07044.1"/>
    <property type="match status" value="1"/>
</dbReference>
<reference evidence="3 4" key="1">
    <citation type="submission" date="2017-08" db="EMBL/GenBank/DDBJ databases">
        <authorList>
            <person name="de Groot N.N."/>
        </authorList>
    </citation>
    <scope>NUCLEOTIDE SEQUENCE [LARGE SCALE GENOMIC DNA]</scope>
    <source>
        <strain evidence="3 4">USBA 352</strain>
    </source>
</reference>
<comment type="similarity">
    <text evidence="1">Belongs to the aldolase class II family.</text>
</comment>
<name>A0A285T8Q2_9HYPH</name>
<feature type="domain" description="Class II aldolase/adducin N-terminal" evidence="2">
    <location>
        <begin position="26"/>
        <end position="206"/>
    </location>
</feature>
<dbReference type="STRING" id="538381.GCA_001696535_02409"/>
<protein>
    <submittedName>
        <fullName evidence="3">Ribulose-5-phosphate 4-epimerase/Fuculose-1-phosphate aldolase</fullName>
    </submittedName>
</protein>
<accession>A0A285T8Q2</accession>
<dbReference type="InterPro" id="IPR036409">
    <property type="entry name" value="Aldolase_II/adducin_N_sf"/>
</dbReference>
<organism evidence="3 4">
    <name type="scientific">Stappia indica</name>
    <dbReference type="NCBI Taxonomy" id="538381"/>
    <lineage>
        <taxon>Bacteria</taxon>
        <taxon>Pseudomonadati</taxon>
        <taxon>Pseudomonadota</taxon>
        <taxon>Alphaproteobacteria</taxon>
        <taxon>Hyphomicrobiales</taxon>
        <taxon>Stappiaceae</taxon>
        <taxon>Stappia</taxon>
    </lineage>
</organism>
<dbReference type="OrthoDB" id="5291399at2"/>
<dbReference type="GO" id="GO:0005856">
    <property type="term" value="C:cytoskeleton"/>
    <property type="evidence" value="ECO:0007669"/>
    <property type="project" value="TreeGrafter"/>
</dbReference>
<dbReference type="EMBL" id="OBML01000009">
    <property type="protein sequence ID" value="SOC17910.1"/>
    <property type="molecule type" value="Genomic_DNA"/>
</dbReference>
<dbReference type="SUPFAM" id="SSF53639">
    <property type="entry name" value="AraD/HMP-PK domain-like"/>
    <property type="match status" value="1"/>
</dbReference>
<dbReference type="RefSeq" id="WP_097175688.1">
    <property type="nucleotide sequence ID" value="NZ_OBML01000009.1"/>
</dbReference>
<dbReference type="GO" id="GO:0051015">
    <property type="term" value="F:actin filament binding"/>
    <property type="evidence" value="ECO:0007669"/>
    <property type="project" value="TreeGrafter"/>
</dbReference>
<gene>
    <name evidence="3" type="ORF">SAMN05421512_109129</name>
</gene>
<dbReference type="InterPro" id="IPR051017">
    <property type="entry name" value="Aldolase-II_Adducin_sf"/>
</dbReference>
<evidence type="ECO:0000313" key="4">
    <source>
        <dbReference type="Proteomes" id="UP000219331"/>
    </source>
</evidence>
<sequence>MLKTVSSTKSGEARDEMAAEERRMRVQLAEFYHLVAYLGWTEMIFNHISLRVPGPDRHYLVNPFGLHYEEITPDNLVKVDVEGNLVEPSDYPANRTGFALHGAIHEARDDIHCIAHTHTTPISAIALKEGGFTYDDFYGAQLFGRVGYHAFEGVTVFADERPRMVASLGDKSVLVLRNHGIAVGERDVPRTFWLLYNAQRAAEIQCQAGMLPGANTPLTDEVRLRSAAAAEELVSGDAFAAKLFDAMMRKVRRDRGPLWARDTATDRLE</sequence>
<dbReference type="PANTHER" id="PTHR10672">
    <property type="entry name" value="ADDUCIN"/>
    <property type="match status" value="1"/>
</dbReference>
<evidence type="ECO:0000313" key="3">
    <source>
        <dbReference type="EMBL" id="SOC17910.1"/>
    </source>
</evidence>
<dbReference type="AlphaFoldDB" id="A0A285T8Q2"/>
<dbReference type="InterPro" id="IPR001303">
    <property type="entry name" value="Aldolase_II/adducin_N"/>
</dbReference>